<dbReference type="PANTHER" id="PTHR43537:SF49">
    <property type="entry name" value="TRANSCRIPTIONAL REGULATORY PROTEIN"/>
    <property type="match status" value="1"/>
</dbReference>
<dbReference type="Gene3D" id="1.20.120.530">
    <property type="entry name" value="GntR ligand-binding domain-like"/>
    <property type="match status" value="1"/>
</dbReference>
<dbReference type="SMART" id="SM00895">
    <property type="entry name" value="FCD"/>
    <property type="match status" value="1"/>
</dbReference>
<dbReference type="GO" id="GO:0003677">
    <property type="term" value="F:DNA binding"/>
    <property type="evidence" value="ECO:0007669"/>
    <property type="project" value="UniProtKB-KW"/>
</dbReference>
<feature type="domain" description="HTH gntR-type" evidence="4">
    <location>
        <begin position="5"/>
        <end position="72"/>
    </location>
</feature>
<evidence type="ECO:0000259" key="4">
    <source>
        <dbReference type="PROSITE" id="PS50949"/>
    </source>
</evidence>
<dbReference type="GO" id="GO:0003700">
    <property type="term" value="F:DNA-binding transcription factor activity"/>
    <property type="evidence" value="ECO:0007669"/>
    <property type="project" value="InterPro"/>
</dbReference>
<dbReference type="Pfam" id="PF00392">
    <property type="entry name" value="GntR"/>
    <property type="match status" value="1"/>
</dbReference>
<dbReference type="InterPro" id="IPR000524">
    <property type="entry name" value="Tscrpt_reg_HTH_GntR"/>
</dbReference>
<evidence type="ECO:0000256" key="2">
    <source>
        <dbReference type="ARBA" id="ARBA00023125"/>
    </source>
</evidence>
<keyword evidence="6" id="KW-1185">Reference proteome</keyword>
<protein>
    <submittedName>
        <fullName evidence="5">GntR family transcriptional regulator</fullName>
    </submittedName>
</protein>
<name>A0A3S3ULD4_9RHOB</name>
<evidence type="ECO:0000256" key="1">
    <source>
        <dbReference type="ARBA" id="ARBA00023015"/>
    </source>
</evidence>
<dbReference type="Gene3D" id="1.10.10.10">
    <property type="entry name" value="Winged helix-like DNA-binding domain superfamily/Winged helix DNA-binding domain"/>
    <property type="match status" value="1"/>
</dbReference>
<proteinExistence type="predicted"/>
<dbReference type="SMART" id="SM00345">
    <property type="entry name" value="HTH_GNTR"/>
    <property type="match status" value="1"/>
</dbReference>
<dbReference type="Pfam" id="PF07729">
    <property type="entry name" value="FCD"/>
    <property type="match status" value="1"/>
</dbReference>
<reference evidence="5 6" key="1">
    <citation type="journal article" date="2015" name="Int. J. Syst. Evol. Microbiol.">
        <title>Gemmobacter intermedius sp. nov., isolated from a white stork (Ciconia ciconia).</title>
        <authorList>
            <person name="Kampfer P."/>
            <person name="Jerzak L."/>
            <person name="Wilharm G."/>
            <person name="Golke J."/>
            <person name="Busse H.J."/>
            <person name="Glaeser S.P."/>
        </authorList>
    </citation>
    <scope>NUCLEOTIDE SEQUENCE [LARGE SCALE GENOMIC DNA]</scope>
    <source>
        <strain evidence="5 6">119/4</strain>
    </source>
</reference>
<organism evidence="5 6">
    <name type="scientific">Falsigemmobacter intermedius</name>
    <dbReference type="NCBI Taxonomy" id="1553448"/>
    <lineage>
        <taxon>Bacteria</taxon>
        <taxon>Pseudomonadati</taxon>
        <taxon>Pseudomonadota</taxon>
        <taxon>Alphaproteobacteria</taxon>
        <taxon>Rhodobacterales</taxon>
        <taxon>Paracoccaceae</taxon>
        <taxon>Falsigemmobacter</taxon>
    </lineage>
</organism>
<keyword evidence="3" id="KW-0804">Transcription</keyword>
<dbReference type="InterPro" id="IPR036388">
    <property type="entry name" value="WH-like_DNA-bd_sf"/>
</dbReference>
<dbReference type="AlphaFoldDB" id="A0A3S3ULD4"/>
<comment type="caution">
    <text evidence="5">The sequence shown here is derived from an EMBL/GenBank/DDBJ whole genome shotgun (WGS) entry which is preliminary data.</text>
</comment>
<dbReference type="EMBL" id="SBLC01000004">
    <property type="protein sequence ID" value="RWY43517.1"/>
    <property type="molecule type" value="Genomic_DNA"/>
</dbReference>
<dbReference type="CDD" id="cd07377">
    <property type="entry name" value="WHTH_GntR"/>
    <property type="match status" value="1"/>
</dbReference>
<dbReference type="OrthoDB" id="9028214at2"/>
<dbReference type="InterPro" id="IPR008920">
    <property type="entry name" value="TF_FadR/GntR_C"/>
</dbReference>
<dbReference type="InterPro" id="IPR011711">
    <property type="entry name" value="GntR_C"/>
</dbReference>
<accession>A0A3S3ULD4</accession>
<evidence type="ECO:0000313" key="6">
    <source>
        <dbReference type="Proteomes" id="UP000287168"/>
    </source>
</evidence>
<dbReference type="PROSITE" id="PS50949">
    <property type="entry name" value="HTH_GNTR"/>
    <property type="match status" value="1"/>
</dbReference>
<dbReference type="SUPFAM" id="SSF48008">
    <property type="entry name" value="GntR ligand-binding domain-like"/>
    <property type="match status" value="1"/>
</dbReference>
<sequence length="213" mass="23745">MKKEMTLAAEICARLSERIISGELAAGSPLRQDHIAAEFKASHVPVREAFRELEARGLAQRLPRRGTRVAEAPHAALREVAEMRAVLEPLALRHAAPQITGSVLQRAAEANQAAENAEDIYTWEEANRRFHRTLLEPCGMERLLRSIDDLHLASARYLFAGKSREWQSPNDRDHRAILAALRAGDSATACSVLARHVQWTPPRLRLQAGGFRP</sequence>
<gene>
    <name evidence="5" type="ORF">EP867_03665</name>
</gene>
<keyword evidence="2" id="KW-0238">DNA-binding</keyword>
<evidence type="ECO:0000256" key="3">
    <source>
        <dbReference type="ARBA" id="ARBA00023163"/>
    </source>
</evidence>
<keyword evidence="1" id="KW-0805">Transcription regulation</keyword>
<dbReference type="SUPFAM" id="SSF46785">
    <property type="entry name" value="Winged helix' DNA-binding domain"/>
    <property type="match status" value="1"/>
</dbReference>
<dbReference type="PANTHER" id="PTHR43537">
    <property type="entry name" value="TRANSCRIPTIONAL REGULATOR, GNTR FAMILY"/>
    <property type="match status" value="1"/>
</dbReference>
<dbReference type="Proteomes" id="UP000287168">
    <property type="component" value="Unassembled WGS sequence"/>
</dbReference>
<evidence type="ECO:0000313" key="5">
    <source>
        <dbReference type="EMBL" id="RWY43517.1"/>
    </source>
</evidence>
<dbReference type="InterPro" id="IPR036390">
    <property type="entry name" value="WH_DNA-bd_sf"/>
</dbReference>